<accession>A0A8D8PMD1</accession>
<name>A0A8D8PMD1_9HEMI</name>
<sequence>MDGCLRDVQWLRSRRNCRYFTFAQCGDDASSQEKRGPLSLHVLGNKLLDEGRRVEDSGPFRSSSSVVRRPLGALPKYGALRGARARICPFQTFVGFDSG</sequence>
<protein>
    <submittedName>
        <fullName evidence="1">Uncharacterized protein</fullName>
    </submittedName>
</protein>
<organism evidence="1">
    <name type="scientific">Cacopsylla melanoneura</name>
    <dbReference type="NCBI Taxonomy" id="428564"/>
    <lineage>
        <taxon>Eukaryota</taxon>
        <taxon>Metazoa</taxon>
        <taxon>Ecdysozoa</taxon>
        <taxon>Arthropoda</taxon>
        <taxon>Hexapoda</taxon>
        <taxon>Insecta</taxon>
        <taxon>Pterygota</taxon>
        <taxon>Neoptera</taxon>
        <taxon>Paraneoptera</taxon>
        <taxon>Hemiptera</taxon>
        <taxon>Sternorrhyncha</taxon>
        <taxon>Psylloidea</taxon>
        <taxon>Psyllidae</taxon>
        <taxon>Psyllinae</taxon>
        <taxon>Cacopsylla</taxon>
    </lineage>
</organism>
<evidence type="ECO:0000313" key="1">
    <source>
        <dbReference type="EMBL" id="CAG6607029.1"/>
    </source>
</evidence>
<proteinExistence type="predicted"/>
<dbReference type="AlphaFoldDB" id="A0A8D8PMD1"/>
<reference evidence="1" key="1">
    <citation type="submission" date="2021-05" db="EMBL/GenBank/DDBJ databases">
        <authorList>
            <person name="Alioto T."/>
            <person name="Alioto T."/>
            <person name="Gomez Garrido J."/>
        </authorList>
    </citation>
    <scope>NUCLEOTIDE SEQUENCE</scope>
</reference>
<dbReference type="EMBL" id="HBUF01006205">
    <property type="protein sequence ID" value="CAG6607029.1"/>
    <property type="molecule type" value="Transcribed_RNA"/>
</dbReference>